<keyword evidence="2" id="KW-0863">Zinc-finger</keyword>
<evidence type="ECO:0000313" key="7">
    <source>
        <dbReference type="Proteomes" id="UP000623681"/>
    </source>
</evidence>
<evidence type="ECO:0000313" key="6">
    <source>
        <dbReference type="EMBL" id="MBL4931041.1"/>
    </source>
</evidence>
<dbReference type="Gene3D" id="1.20.120.910">
    <property type="entry name" value="DksA, coiled-coil domain"/>
    <property type="match status" value="1"/>
</dbReference>
<dbReference type="PANTHER" id="PTHR33823:SF4">
    <property type="entry name" value="GENERAL STRESS PROTEIN 16O"/>
    <property type="match status" value="1"/>
</dbReference>
<dbReference type="PROSITE" id="PS51128">
    <property type="entry name" value="ZF_DKSA_2"/>
    <property type="match status" value="1"/>
</dbReference>
<dbReference type="InterPro" id="IPR037187">
    <property type="entry name" value="DnaK_N"/>
</dbReference>
<gene>
    <name evidence="6" type="ORF">JK634_04425</name>
</gene>
<dbReference type="SUPFAM" id="SSF57716">
    <property type="entry name" value="Glucocorticoid receptor-like (DNA-binding domain)"/>
    <property type="match status" value="1"/>
</dbReference>
<organism evidence="6 7">
    <name type="scientific">Clostridium paridis</name>
    <dbReference type="NCBI Taxonomy" id="2803863"/>
    <lineage>
        <taxon>Bacteria</taxon>
        <taxon>Bacillati</taxon>
        <taxon>Bacillota</taxon>
        <taxon>Clostridia</taxon>
        <taxon>Eubacteriales</taxon>
        <taxon>Clostridiaceae</taxon>
        <taxon>Clostridium</taxon>
    </lineage>
</organism>
<accession>A0A937FGK4</accession>
<evidence type="ECO:0000256" key="4">
    <source>
        <dbReference type="PROSITE-ProRule" id="PRU00510"/>
    </source>
</evidence>
<keyword evidence="3" id="KW-0862">Zinc</keyword>
<dbReference type="NCBIfam" id="TIGR02890">
    <property type="entry name" value="bacill_yteA"/>
    <property type="match status" value="1"/>
</dbReference>
<dbReference type="InterPro" id="IPR014240">
    <property type="entry name" value="YteA"/>
</dbReference>
<proteinExistence type="predicted"/>
<dbReference type="PANTHER" id="PTHR33823">
    <property type="entry name" value="RNA POLYMERASE-BINDING TRANSCRIPTION FACTOR DKSA-RELATED"/>
    <property type="match status" value="1"/>
</dbReference>
<protein>
    <submittedName>
        <fullName evidence="6">TraR/DksA C4-type zinc finger protein</fullName>
    </submittedName>
</protein>
<name>A0A937FGK4_9CLOT</name>
<feature type="domain" description="Zinc finger DksA/TraR C4-type" evidence="5">
    <location>
        <begin position="87"/>
        <end position="120"/>
    </location>
</feature>
<evidence type="ECO:0000259" key="5">
    <source>
        <dbReference type="Pfam" id="PF01258"/>
    </source>
</evidence>
<evidence type="ECO:0000256" key="1">
    <source>
        <dbReference type="ARBA" id="ARBA00022723"/>
    </source>
</evidence>
<reference evidence="6" key="1">
    <citation type="submission" date="2021-01" db="EMBL/GenBank/DDBJ databases">
        <title>Genome public.</title>
        <authorList>
            <person name="Liu C."/>
            <person name="Sun Q."/>
        </authorList>
    </citation>
    <scope>NUCLEOTIDE SEQUENCE</scope>
    <source>
        <strain evidence="6">YIM B02565</strain>
    </source>
</reference>
<evidence type="ECO:0000256" key="2">
    <source>
        <dbReference type="ARBA" id="ARBA00022771"/>
    </source>
</evidence>
<dbReference type="InterPro" id="IPR000962">
    <property type="entry name" value="Znf_DskA_TraR"/>
</dbReference>
<comment type="caution">
    <text evidence="6">The sequence shown here is derived from an EMBL/GenBank/DDBJ whole genome shotgun (WGS) entry which is preliminary data.</text>
</comment>
<keyword evidence="1" id="KW-0479">Metal-binding</keyword>
<evidence type="ECO:0000256" key="3">
    <source>
        <dbReference type="ARBA" id="ARBA00022833"/>
    </source>
</evidence>
<dbReference type="Pfam" id="PF01258">
    <property type="entry name" value="zf-dskA_traR"/>
    <property type="match status" value="1"/>
</dbReference>
<sequence length="205" mass="24100">MDDNLMKLYKKKLLSEKEEVEKIIKNLRDNDMIYTNIEVASEISHYDNHPADTAGEIYTMETGIALKAREDKIYYQIERSLDSIENGTYGKCKYCGNEISKERLDFIPYAEYCIECQKKISSETSEIERPVEEKVLENPFYFDHANRKENIVDGTVDNYQDVYNYNKVDDYYSIDNSDNLYNDDDEYVDPIEKISNDQYKASLPD</sequence>
<dbReference type="GO" id="GO:0008270">
    <property type="term" value="F:zinc ion binding"/>
    <property type="evidence" value="ECO:0007669"/>
    <property type="project" value="UniProtKB-KW"/>
</dbReference>
<feature type="zinc finger region" description="dksA C4-type" evidence="4">
    <location>
        <begin position="92"/>
        <end position="116"/>
    </location>
</feature>
<dbReference type="RefSeq" id="WP_202766415.1">
    <property type="nucleotide sequence ID" value="NZ_JAESWA010000017.1"/>
</dbReference>
<dbReference type="Proteomes" id="UP000623681">
    <property type="component" value="Unassembled WGS sequence"/>
</dbReference>
<dbReference type="EMBL" id="JAESWA010000017">
    <property type="protein sequence ID" value="MBL4931041.1"/>
    <property type="molecule type" value="Genomic_DNA"/>
</dbReference>
<dbReference type="AlphaFoldDB" id="A0A937FGK4"/>
<keyword evidence="7" id="KW-1185">Reference proteome</keyword>
<dbReference type="SUPFAM" id="SSF109635">
    <property type="entry name" value="DnaK suppressor protein DksA, alpha-hairpin domain"/>
    <property type="match status" value="1"/>
</dbReference>